<dbReference type="InterPro" id="IPR011009">
    <property type="entry name" value="Kinase-like_dom_sf"/>
</dbReference>
<protein>
    <recommendedName>
        <fullName evidence="2">Protein kinase domain-containing protein</fullName>
    </recommendedName>
</protein>
<dbReference type="InterPro" id="IPR045307">
    <property type="entry name" value="ADCK1_dom"/>
</dbReference>
<accession>A0A9N9T7D5</accession>
<name>A0A9N9T7D5_DIABA</name>
<dbReference type="Proteomes" id="UP001153709">
    <property type="component" value="Chromosome 9"/>
</dbReference>
<dbReference type="PANTHER" id="PTHR43173:SF28">
    <property type="entry name" value="AARF DOMAIN CONTAINING KINASE 5"/>
    <property type="match status" value="1"/>
</dbReference>
<evidence type="ECO:0000313" key="3">
    <source>
        <dbReference type="EMBL" id="CAG9840270.1"/>
    </source>
</evidence>
<feature type="domain" description="Protein kinase" evidence="2">
    <location>
        <begin position="170"/>
        <end position="430"/>
    </location>
</feature>
<gene>
    <name evidence="3" type="ORF">DIABBA_LOCUS12926</name>
</gene>
<dbReference type="Pfam" id="PF03109">
    <property type="entry name" value="ABC1"/>
    <property type="match status" value="1"/>
</dbReference>
<keyword evidence="4" id="KW-1185">Reference proteome</keyword>
<dbReference type="Gene3D" id="1.10.510.10">
    <property type="entry name" value="Transferase(Phosphotransferase) domain 1"/>
    <property type="match status" value="1"/>
</dbReference>
<dbReference type="GO" id="GO:0005524">
    <property type="term" value="F:ATP binding"/>
    <property type="evidence" value="ECO:0007669"/>
    <property type="project" value="InterPro"/>
</dbReference>
<dbReference type="OrthoDB" id="427480at2759"/>
<proteinExistence type="inferred from homology"/>
<evidence type="ECO:0000259" key="2">
    <source>
        <dbReference type="PROSITE" id="PS50011"/>
    </source>
</evidence>
<evidence type="ECO:0000256" key="1">
    <source>
        <dbReference type="ARBA" id="ARBA00009670"/>
    </source>
</evidence>
<dbReference type="InterPro" id="IPR004147">
    <property type="entry name" value="ABC1_dom"/>
</dbReference>
<dbReference type="EMBL" id="OU898284">
    <property type="protein sequence ID" value="CAG9840270.1"/>
    <property type="molecule type" value="Genomic_DNA"/>
</dbReference>
<dbReference type="InterPro" id="IPR051130">
    <property type="entry name" value="Mito_struct-func_regulator"/>
</dbReference>
<dbReference type="CDD" id="cd13969">
    <property type="entry name" value="ADCK1-like"/>
    <property type="match status" value="1"/>
</dbReference>
<dbReference type="InterPro" id="IPR000719">
    <property type="entry name" value="Prot_kinase_dom"/>
</dbReference>
<organism evidence="3 4">
    <name type="scientific">Diabrotica balteata</name>
    <name type="common">Banded cucumber beetle</name>
    <dbReference type="NCBI Taxonomy" id="107213"/>
    <lineage>
        <taxon>Eukaryota</taxon>
        <taxon>Metazoa</taxon>
        <taxon>Ecdysozoa</taxon>
        <taxon>Arthropoda</taxon>
        <taxon>Hexapoda</taxon>
        <taxon>Insecta</taxon>
        <taxon>Pterygota</taxon>
        <taxon>Neoptera</taxon>
        <taxon>Endopterygota</taxon>
        <taxon>Coleoptera</taxon>
        <taxon>Polyphaga</taxon>
        <taxon>Cucujiformia</taxon>
        <taxon>Chrysomeloidea</taxon>
        <taxon>Chrysomelidae</taxon>
        <taxon>Galerucinae</taxon>
        <taxon>Diabroticina</taxon>
        <taxon>Diabroticites</taxon>
        <taxon>Diabrotica</taxon>
    </lineage>
</organism>
<dbReference type="PROSITE" id="PS50011">
    <property type="entry name" value="PROTEIN_KINASE_DOM"/>
    <property type="match status" value="1"/>
</dbReference>
<sequence>MSKALRRFLFPGLSQKKTYKVIKYTGIGVVGGVATLASTPVLSDCSEDNTVINKANGALRFLRSIKIGLWISLDYYFSSMGLDESCTNYKFMMSRIHQRSAENLLHGCLVNGGSYIKLGQGLCSMGHILPEEYIETLRCLQDKCLKREEGELQKIFQKDFGKDPEDLFESIDKEPIAAASIAQVYKAVTKEGDPVAVKVQYIDLQQRFTSDVRTIKMLLKIAGILHPKFDFSWIINDMENTLKQELDFINEGLNGERCARDLQHLKYVHVPKIYWDYTSLRVLVTEFIDGYKISDVEHLKNENYSLTDLNNKLFEAFGHQIFQTGFVHGDPHPGNVLVRKVNGNAQLVLLDHGLYQEVSTEDRTALSHFWKAIVLRDHRNMMKYSNELGVKDYELFAEILTQAPLKAQGFQLKVHLSEEDLQRMTEFAKE</sequence>
<dbReference type="PANTHER" id="PTHR43173">
    <property type="entry name" value="ABC1 FAMILY PROTEIN"/>
    <property type="match status" value="1"/>
</dbReference>
<dbReference type="SUPFAM" id="SSF56112">
    <property type="entry name" value="Protein kinase-like (PK-like)"/>
    <property type="match status" value="1"/>
</dbReference>
<dbReference type="GO" id="GO:0004672">
    <property type="term" value="F:protein kinase activity"/>
    <property type="evidence" value="ECO:0007669"/>
    <property type="project" value="InterPro"/>
</dbReference>
<dbReference type="AlphaFoldDB" id="A0A9N9T7D5"/>
<evidence type="ECO:0000313" key="4">
    <source>
        <dbReference type="Proteomes" id="UP001153709"/>
    </source>
</evidence>
<comment type="similarity">
    <text evidence="1">Belongs to the protein kinase superfamily. ADCK protein kinase family.</text>
</comment>
<reference evidence="3" key="1">
    <citation type="submission" date="2022-01" db="EMBL/GenBank/DDBJ databases">
        <authorList>
            <person name="King R."/>
        </authorList>
    </citation>
    <scope>NUCLEOTIDE SEQUENCE</scope>
</reference>